<reference evidence="1 2" key="1">
    <citation type="submission" date="2018-06" db="EMBL/GenBank/DDBJ databases">
        <title>Genomic Encyclopedia of Archaeal and Bacterial Type Strains, Phase II (KMG-II): from individual species to whole genera.</title>
        <authorList>
            <person name="Goeker M."/>
        </authorList>
    </citation>
    <scope>NUCLEOTIDE SEQUENCE [LARGE SCALE GENOMIC DNA]</scope>
    <source>
        <strain evidence="1 2">DSM 27372</strain>
    </source>
</reference>
<dbReference type="Proteomes" id="UP000248198">
    <property type="component" value="Unassembled WGS sequence"/>
</dbReference>
<sequence>MLNRLVALTLLVALISSNLSRFFIYAGFQANQKFIAASLCENKSRPWMHCNGRCYLMKKLKQAEEKEKKQERSEQKNRFQEVLPSSAPLLSAAQPAVLLSYPPYSSENPVNRSFSIFHPPQTV</sequence>
<name>A0A318UNQ8_9SPHI</name>
<keyword evidence="2" id="KW-1185">Reference proteome</keyword>
<dbReference type="AlphaFoldDB" id="A0A318UNQ8"/>
<comment type="caution">
    <text evidence="1">The sequence shown here is derived from an EMBL/GenBank/DDBJ whole genome shotgun (WGS) entry which is preliminary data.</text>
</comment>
<accession>A0A318UNQ8</accession>
<proteinExistence type="predicted"/>
<gene>
    <name evidence="1" type="ORF">B0O44_101843</name>
</gene>
<evidence type="ECO:0000313" key="2">
    <source>
        <dbReference type="Proteomes" id="UP000248198"/>
    </source>
</evidence>
<dbReference type="RefSeq" id="WP_245943577.1">
    <property type="nucleotide sequence ID" value="NZ_QKLU01000001.1"/>
</dbReference>
<evidence type="ECO:0000313" key="1">
    <source>
        <dbReference type="EMBL" id="PYF77361.1"/>
    </source>
</evidence>
<protein>
    <submittedName>
        <fullName evidence="1">Uncharacterized protein</fullName>
    </submittedName>
</protein>
<dbReference type="EMBL" id="QKLU01000001">
    <property type="protein sequence ID" value="PYF77361.1"/>
    <property type="molecule type" value="Genomic_DNA"/>
</dbReference>
<organism evidence="1 2">
    <name type="scientific">Pedobacter nutrimenti</name>
    <dbReference type="NCBI Taxonomy" id="1241337"/>
    <lineage>
        <taxon>Bacteria</taxon>
        <taxon>Pseudomonadati</taxon>
        <taxon>Bacteroidota</taxon>
        <taxon>Sphingobacteriia</taxon>
        <taxon>Sphingobacteriales</taxon>
        <taxon>Sphingobacteriaceae</taxon>
        <taxon>Pedobacter</taxon>
    </lineage>
</organism>